<evidence type="ECO:0000313" key="6">
    <source>
        <dbReference type="Proteomes" id="UP000027238"/>
    </source>
</evidence>
<dbReference type="SUPFAM" id="SSF48403">
    <property type="entry name" value="Ankyrin repeat"/>
    <property type="match status" value="1"/>
</dbReference>
<dbReference type="Pfam" id="PF00023">
    <property type="entry name" value="Ank"/>
    <property type="match status" value="1"/>
</dbReference>
<evidence type="ECO:0000256" key="1">
    <source>
        <dbReference type="ARBA" id="ARBA00022737"/>
    </source>
</evidence>
<feature type="compositionally biased region" description="Polar residues" evidence="4">
    <location>
        <begin position="654"/>
        <end position="679"/>
    </location>
</feature>
<dbReference type="AlphaFoldDB" id="A0A066XFY5"/>
<feature type="repeat" description="ANK" evidence="3">
    <location>
        <begin position="393"/>
        <end position="428"/>
    </location>
</feature>
<dbReference type="eggNOG" id="KOG4177">
    <property type="taxonomic scope" value="Eukaryota"/>
</dbReference>
<protein>
    <submittedName>
        <fullName evidence="5">Uncharacterized protein</fullName>
    </submittedName>
</protein>
<keyword evidence="1" id="KW-0677">Repeat</keyword>
<dbReference type="PROSITE" id="PS50297">
    <property type="entry name" value="ANK_REP_REGION"/>
    <property type="match status" value="2"/>
</dbReference>
<dbReference type="GO" id="GO:0045944">
    <property type="term" value="P:positive regulation of transcription by RNA polymerase II"/>
    <property type="evidence" value="ECO:0007669"/>
    <property type="project" value="TreeGrafter"/>
</dbReference>
<proteinExistence type="predicted"/>
<dbReference type="PANTHER" id="PTHR24193:SF121">
    <property type="entry name" value="ADA2A-CONTAINING COMPLEX COMPONENT 3, ISOFORM D"/>
    <property type="match status" value="1"/>
</dbReference>
<evidence type="ECO:0000256" key="2">
    <source>
        <dbReference type="ARBA" id="ARBA00023043"/>
    </source>
</evidence>
<dbReference type="OrthoDB" id="341259at2759"/>
<evidence type="ECO:0000256" key="3">
    <source>
        <dbReference type="PROSITE-ProRule" id="PRU00023"/>
    </source>
</evidence>
<dbReference type="Proteomes" id="UP000027238">
    <property type="component" value="Unassembled WGS sequence"/>
</dbReference>
<dbReference type="EMBL" id="JMSE01000926">
    <property type="protein sequence ID" value="KDN66559.1"/>
    <property type="molecule type" value="Genomic_DNA"/>
</dbReference>
<dbReference type="PROSITE" id="PS50088">
    <property type="entry name" value="ANK_REPEAT"/>
    <property type="match status" value="2"/>
</dbReference>
<feature type="region of interest" description="Disordered" evidence="4">
    <location>
        <begin position="629"/>
        <end position="703"/>
    </location>
</feature>
<feature type="repeat" description="ANK" evidence="3">
    <location>
        <begin position="515"/>
        <end position="547"/>
    </location>
</feature>
<dbReference type="HOGENOM" id="CLU_409481_0_0_1"/>
<accession>A0A066XFY5</accession>
<dbReference type="Pfam" id="PF12796">
    <property type="entry name" value="Ank_2"/>
    <property type="match status" value="1"/>
</dbReference>
<evidence type="ECO:0000256" key="4">
    <source>
        <dbReference type="SAM" id="MobiDB-lite"/>
    </source>
</evidence>
<dbReference type="GO" id="GO:0000976">
    <property type="term" value="F:transcription cis-regulatory region binding"/>
    <property type="evidence" value="ECO:0007669"/>
    <property type="project" value="TreeGrafter"/>
</dbReference>
<dbReference type="InterPro" id="IPR002110">
    <property type="entry name" value="Ankyrin_rpt"/>
</dbReference>
<dbReference type="GO" id="GO:0005634">
    <property type="term" value="C:nucleus"/>
    <property type="evidence" value="ECO:0007669"/>
    <property type="project" value="TreeGrafter"/>
</dbReference>
<sequence>MDPLSISASVIALVQASLAVGKGVKLLASLRHAPAEFCDLVNELTTLQAVIEQVKSPLEELKDEQASNRTLSALDTSATSALKRDLEIIAAELGALCERLTATDKADERNRPNRVSKGKWIREQNSIAKLRSRAHATRNSLTLSFGALLSSQRLQFAEVACLFADVSVIITLESRRQPGCAPFLVHFSSSTMASRSEGLVGVTSENAEPAPPTLRVWSISSPDGCSLVRLVPRDQMVSAVYNCDIEWIKRGITNLTVLPTDVDDDGNSLLMIFLFNRAGHYIWKTTAATRSRVLYYAAKHNRIQSLKPEHRRMIEHLTFSQEEAGGTSTLIHEAVLRATSLSVSDAITQTRSDIDSLDSYGWCPLHWAIFLDDYTSSQVLLYRGASPKTATRSGWTPLHYAARYEPSGSTRIAQAVIDAGADIEAQVSNYRGIKGETAIIFAFDNPEMIELFLGHGSSIVVKTDTDWVCPLSYRARRTSNVDRWDPRRRYWERSLGLLCSAGLDLDLPSQQPGYEGRTPLHDTILWRNVALLELLIQCGARLDVRDRHGSSSLHFAAQSANIELIDVLRDACIRGLDPDQANTAGDTPMKIITARMYGSEDGRQPGETRPTYNEWLAFKQLLEEIRDRNCGNSSRGHSRTGFSGRHSIPPEDQTIGNDSVYQTAVQSLRSNPLSTTVDDPTSVGFSEDNRRDEEQSLNTATES</sequence>
<name>A0A066XFY5_COLSU</name>
<evidence type="ECO:0000313" key="5">
    <source>
        <dbReference type="EMBL" id="KDN66559.1"/>
    </source>
</evidence>
<gene>
    <name evidence="5" type="ORF">CSUB01_02553</name>
</gene>
<keyword evidence="2 3" id="KW-0040">ANK repeat</keyword>
<dbReference type="Gene3D" id="1.25.40.20">
    <property type="entry name" value="Ankyrin repeat-containing domain"/>
    <property type="match status" value="1"/>
</dbReference>
<dbReference type="OMA" id="CHINTLD"/>
<keyword evidence="6" id="KW-1185">Reference proteome</keyword>
<dbReference type="SMART" id="SM00248">
    <property type="entry name" value="ANK"/>
    <property type="match status" value="5"/>
</dbReference>
<dbReference type="PANTHER" id="PTHR24193">
    <property type="entry name" value="ANKYRIN REPEAT PROTEIN"/>
    <property type="match status" value="1"/>
</dbReference>
<organism evidence="5 6">
    <name type="scientific">Colletotrichum sublineola</name>
    <name type="common">Sorghum anthracnose fungus</name>
    <dbReference type="NCBI Taxonomy" id="1173701"/>
    <lineage>
        <taxon>Eukaryota</taxon>
        <taxon>Fungi</taxon>
        <taxon>Dikarya</taxon>
        <taxon>Ascomycota</taxon>
        <taxon>Pezizomycotina</taxon>
        <taxon>Sordariomycetes</taxon>
        <taxon>Hypocreomycetidae</taxon>
        <taxon>Glomerellales</taxon>
        <taxon>Glomerellaceae</taxon>
        <taxon>Colletotrichum</taxon>
        <taxon>Colletotrichum graminicola species complex</taxon>
    </lineage>
</organism>
<dbReference type="InterPro" id="IPR050663">
    <property type="entry name" value="Ankyrin-SOCS_Box"/>
</dbReference>
<reference evidence="6" key="1">
    <citation type="journal article" date="2014" name="Genome Announc.">
        <title>Draft genome sequence of Colletotrichum sublineola, a destructive pathogen of cultivated sorghum.</title>
        <authorList>
            <person name="Baroncelli R."/>
            <person name="Sanz-Martin J.M."/>
            <person name="Rech G.E."/>
            <person name="Sukno S.A."/>
            <person name="Thon M.R."/>
        </authorList>
    </citation>
    <scope>NUCLEOTIDE SEQUENCE [LARGE SCALE GENOMIC DNA]</scope>
    <source>
        <strain evidence="6">TX430BB</strain>
    </source>
</reference>
<comment type="caution">
    <text evidence="5">The sequence shown here is derived from an EMBL/GenBank/DDBJ whole genome shotgun (WGS) entry which is preliminary data.</text>
</comment>
<dbReference type="InterPro" id="IPR036770">
    <property type="entry name" value="Ankyrin_rpt-contain_sf"/>
</dbReference>
<dbReference type="STRING" id="1173701.A0A066XFY5"/>